<comment type="caution">
    <text evidence="1">The sequence shown here is derived from an EMBL/GenBank/DDBJ whole genome shotgun (WGS) entry which is preliminary data.</text>
</comment>
<dbReference type="Proteomes" id="UP001149090">
    <property type="component" value="Unassembled WGS sequence"/>
</dbReference>
<evidence type="ECO:0000313" key="1">
    <source>
        <dbReference type="EMBL" id="KAJ5079570.1"/>
    </source>
</evidence>
<protein>
    <submittedName>
        <fullName evidence="1">Uncharacterized protein</fullName>
    </submittedName>
</protein>
<reference evidence="1" key="1">
    <citation type="submission" date="2022-10" db="EMBL/GenBank/DDBJ databases">
        <title>Novel sulphate-reducing endosymbionts in the free-living metamonad Anaeramoeba.</title>
        <authorList>
            <person name="Jerlstrom-Hultqvist J."/>
            <person name="Cepicka I."/>
            <person name="Gallot-Lavallee L."/>
            <person name="Salas-Leiva D."/>
            <person name="Curtis B.A."/>
            <person name="Zahonova K."/>
            <person name="Pipaliya S."/>
            <person name="Dacks J."/>
            <person name="Roger A.J."/>
        </authorList>
    </citation>
    <scope>NUCLEOTIDE SEQUENCE</scope>
    <source>
        <strain evidence="1">BMAN</strain>
    </source>
</reference>
<proteinExistence type="predicted"/>
<evidence type="ECO:0000313" key="2">
    <source>
        <dbReference type="Proteomes" id="UP001149090"/>
    </source>
</evidence>
<sequence>MDVFELTKKKIEASQILLAAFGINPSLIENKKNFALITQFFYRQFLLVPCKTKLGDFWKPTIIVFENEKIKLILRDTREKIFTSKFSNEKLQSNLSLDHETIITVCVDGENSYSLRFENREKALIILEVFNVIISCDQVQRRLEYISHINKRDLLDEQDFLNAMVICHWGRKSTSFDITFKEQPATIILKKHKLIITLFYKIKIPISLNFKIFKDQTDATQLILKSQGYKEQLLDRNSYTLRFSNELSRNYLIWLISLKFRIPSLKFIHTLLTSTEGSTTLHSNHLFEHPLYREINKEKVVREMNMVIGSQRLKAPIFLFYTKVSATLILDDKKLKITRVSGDSISCEYKNVSLFMNKKNTSVFLLQISNQPSLIRVFFQPKNPNDSDIIINSFFFFKFSSPKPSVLWKEEHARYLSFEMENFDSEEENQEIPEKKQIITITTNNQN</sequence>
<dbReference type="EMBL" id="JAPDFW010000026">
    <property type="protein sequence ID" value="KAJ5079570.1"/>
    <property type="molecule type" value="Genomic_DNA"/>
</dbReference>
<organism evidence="1 2">
    <name type="scientific">Anaeramoeba ignava</name>
    <name type="common">Anaerobic marine amoeba</name>
    <dbReference type="NCBI Taxonomy" id="1746090"/>
    <lineage>
        <taxon>Eukaryota</taxon>
        <taxon>Metamonada</taxon>
        <taxon>Anaeramoebidae</taxon>
        <taxon>Anaeramoeba</taxon>
    </lineage>
</organism>
<accession>A0A9Q0LVN3</accession>
<keyword evidence="2" id="KW-1185">Reference proteome</keyword>
<name>A0A9Q0LVN3_ANAIG</name>
<gene>
    <name evidence="1" type="ORF">M0811_14394</name>
</gene>
<dbReference type="AlphaFoldDB" id="A0A9Q0LVN3"/>